<accession>A0ABT8DN18</accession>
<comment type="caution">
    <text evidence="2">The sequence shown here is derived from an EMBL/GenBank/DDBJ whole genome shotgun (WGS) entry which is preliminary data.</text>
</comment>
<keyword evidence="3" id="KW-1185">Reference proteome</keyword>
<keyword evidence="1" id="KW-0812">Transmembrane</keyword>
<gene>
    <name evidence="2" type="ORF">QWJ38_03485</name>
</gene>
<organism evidence="2 3">
    <name type="scientific">Roseateles violae</name>
    <dbReference type="NCBI Taxonomy" id="3058042"/>
    <lineage>
        <taxon>Bacteria</taxon>
        <taxon>Pseudomonadati</taxon>
        <taxon>Pseudomonadota</taxon>
        <taxon>Betaproteobacteria</taxon>
        <taxon>Burkholderiales</taxon>
        <taxon>Sphaerotilaceae</taxon>
        <taxon>Roseateles</taxon>
    </lineage>
</organism>
<feature type="transmembrane region" description="Helical" evidence="1">
    <location>
        <begin position="6"/>
        <end position="28"/>
    </location>
</feature>
<dbReference type="Proteomes" id="UP001228044">
    <property type="component" value="Unassembled WGS sequence"/>
</dbReference>
<reference evidence="2 3" key="1">
    <citation type="submission" date="2023-06" db="EMBL/GenBank/DDBJ databases">
        <title>Pelomonas sp. PFR6 16S ribosomal RNA gene Genome sequencing and assembly.</title>
        <authorList>
            <person name="Woo H."/>
        </authorList>
    </citation>
    <scope>NUCLEOTIDE SEQUENCE [LARGE SCALE GENOMIC DNA]</scope>
    <source>
        <strain evidence="2 3">PFR6</strain>
    </source>
</reference>
<sequence length="76" mass="7649">MNEAVLKTSTVGVIALAVSSAVWLAGSLQTSRPSAPRLVAAPTAVPQKSGKPMLLVAALPAERAASASLVRTVGVR</sequence>
<name>A0ABT8DN18_9BURK</name>
<dbReference type="RefSeq" id="WP_290357642.1">
    <property type="nucleotide sequence ID" value="NZ_JAUHHC010000001.1"/>
</dbReference>
<proteinExistence type="predicted"/>
<evidence type="ECO:0000313" key="3">
    <source>
        <dbReference type="Proteomes" id="UP001228044"/>
    </source>
</evidence>
<evidence type="ECO:0000313" key="2">
    <source>
        <dbReference type="EMBL" id="MDN3919338.1"/>
    </source>
</evidence>
<evidence type="ECO:0000256" key="1">
    <source>
        <dbReference type="SAM" id="Phobius"/>
    </source>
</evidence>
<protein>
    <recommendedName>
        <fullName evidence="4">Flp pilus assembly protein CpaB</fullName>
    </recommendedName>
</protein>
<keyword evidence="1" id="KW-1133">Transmembrane helix</keyword>
<dbReference type="EMBL" id="JAUHHC010000001">
    <property type="protein sequence ID" value="MDN3919338.1"/>
    <property type="molecule type" value="Genomic_DNA"/>
</dbReference>
<evidence type="ECO:0008006" key="4">
    <source>
        <dbReference type="Google" id="ProtNLM"/>
    </source>
</evidence>
<keyword evidence="1" id="KW-0472">Membrane</keyword>